<organism evidence="3 4">
    <name type="scientific">Jeotgalibaca ciconiae</name>
    <dbReference type="NCBI Taxonomy" id="2496265"/>
    <lineage>
        <taxon>Bacteria</taxon>
        <taxon>Bacillati</taxon>
        <taxon>Bacillota</taxon>
        <taxon>Bacilli</taxon>
        <taxon>Lactobacillales</taxon>
        <taxon>Carnobacteriaceae</taxon>
        <taxon>Jeotgalibaca</taxon>
    </lineage>
</organism>
<gene>
    <name evidence="3" type="ORF">EJN90_09330</name>
</gene>
<dbReference type="Proteomes" id="UP000273326">
    <property type="component" value="Chromosome"/>
</dbReference>
<dbReference type="EMBL" id="CP034465">
    <property type="protein sequence ID" value="AZP04822.1"/>
    <property type="molecule type" value="Genomic_DNA"/>
</dbReference>
<keyword evidence="4" id="KW-1185">Reference proteome</keyword>
<dbReference type="PROSITE" id="PS51257">
    <property type="entry name" value="PROKAR_LIPOPROTEIN"/>
    <property type="match status" value="1"/>
</dbReference>
<evidence type="ECO:0000259" key="2">
    <source>
        <dbReference type="Pfam" id="PF03413"/>
    </source>
</evidence>
<protein>
    <recommendedName>
        <fullName evidence="2">PepSY domain-containing protein</fullName>
    </recommendedName>
</protein>
<proteinExistence type="predicted"/>
<feature type="region of interest" description="Disordered" evidence="1">
    <location>
        <begin position="23"/>
        <end position="73"/>
    </location>
</feature>
<dbReference type="RefSeq" id="WP_126110599.1">
    <property type="nucleotide sequence ID" value="NZ_CP034465.1"/>
</dbReference>
<dbReference type="Gene3D" id="3.10.450.40">
    <property type="match status" value="2"/>
</dbReference>
<dbReference type="AlphaFoldDB" id="A0A3Q9BL24"/>
<name>A0A3Q9BL24_9LACT</name>
<dbReference type="KEGG" id="jeh:EJN90_09330"/>
<evidence type="ECO:0000256" key="1">
    <source>
        <dbReference type="SAM" id="MobiDB-lite"/>
    </source>
</evidence>
<sequence>MKNWKNLMLSGMAIFVLSSCGNDNGDVQQGTAEESESRSSESIPASSQQESSASTTESSSSEQNSQAADSTTVDVSMQEAVDIYLNEYPNAQIEEIEFEKEHGRWIYEISGALGDREYELEIDAESGEIVDRDEDDLDQNNRYLNLDNIIDPTEAVEIALQEIGEDAILDGWELEVETHNGQDVPVYEIEFSNDNREVDVHGETGEILEIDH</sequence>
<dbReference type="InterPro" id="IPR025711">
    <property type="entry name" value="PepSY"/>
</dbReference>
<feature type="domain" description="PepSY" evidence="2">
    <location>
        <begin position="150"/>
        <end position="210"/>
    </location>
</feature>
<reference evidence="4" key="1">
    <citation type="submission" date="2018-12" db="EMBL/GenBank/DDBJ databases">
        <title>Complete genome sequencing of Jeotgalibaca sp. H21T32.</title>
        <authorList>
            <person name="Bae J.-W."/>
            <person name="Lee S.-Y."/>
        </authorList>
    </citation>
    <scope>NUCLEOTIDE SEQUENCE [LARGE SCALE GENOMIC DNA]</scope>
    <source>
        <strain evidence="4">H21T32</strain>
    </source>
</reference>
<feature type="domain" description="PepSY" evidence="2">
    <location>
        <begin position="75"/>
        <end position="131"/>
    </location>
</feature>
<feature type="compositionally biased region" description="Low complexity" evidence="1">
    <location>
        <begin position="40"/>
        <end position="70"/>
    </location>
</feature>
<evidence type="ECO:0000313" key="4">
    <source>
        <dbReference type="Proteomes" id="UP000273326"/>
    </source>
</evidence>
<dbReference type="Pfam" id="PF03413">
    <property type="entry name" value="PepSY"/>
    <property type="match status" value="2"/>
</dbReference>
<evidence type="ECO:0000313" key="3">
    <source>
        <dbReference type="EMBL" id="AZP04822.1"/>
    </source>
</evidence>
<dbReference type="OrthoDB" id="2943484at2"/>
<accession>A0A3Q9BL24</accession>